<evidence type="ECO:0000313" key="2">
    <source>
        <dbReference type="EMBL" id="NUZ07621.1"/>
    </source>
</evidence>
<dbReference type="Proteomes" id="UP000529637">
    <property type="component" value="Unassembled WGS sequence"/>
</dbReference>
<gene>
    <name evidence="2" type="ORF">HQN59_17785</name>
</gene>
<feature type="region of interest" description="Disordered" evidence="1">
    <location>
        <begin position="1"/>
        <end position="24"/>
    </location>
</feature>
<comment type="caution">
    <text evidence="2">The sequence shown here is derived from an EMBL/GenBank/DDBJ whole genome shotgun (WGS) entry which is preliminary data.</text>
</comment>
<organism evidence="2 3">
    <name type="scientific">Piscinibacter koreensis</name>
    <dbReference type="NCBI Taxonomy" id="2742824"/>
    <lineage>
        <taxon>Bacteria</taxon>
        <taxon>Pseudomonadati</taxon>
        <taxon>Pseudomonadota</taxon>
        <taxon>Betaproteobacteria</taxon>
        <taxon>Burkholderiales</taxon>
        <taxon>Sphaerotilaceae</taxon>
        <taxon>Piscinibacter</taxon>
    </lineage>
</organism>
<name>A0A7Y6NQS7_9BURK</name>
<evidence type="ECO:0000313" key="3">
    <source>
        <dbReference type="Proteomes" id="UP000529637"/>
    </source>
</evidence>
<dbReference type="EMBL" id="JABWMJ010000008">
    <property type="protein sequence ID" value="NUZ07621.1"/>
    <property type="molecule type" value="Genomic_DNA"/>
</dbReference>
<accession>A0A7Y6NQS7</accession>
<proteinExistence type="predicted"/>
<dbReference type="RefSeq" id="WP_176070451.1">
    <property type="nucleotide sequence ID" value="NZ_JABWMJ010000008.1"/>
</dbReference>
<protein>
    <submittedName>
        <fullName evidence="2">Uncharacterized protein</fullName>
    </submittedName>
</protein>
<sequence>MKKDRTLIQGTAEAWENGPLGGDDAHAKRVSAELEQEIEDAMGLQAISIRLPRSTIQTYKALAKMHGVGYQPLMRDAICRWAEGELKQMLIGAVETQRQTEAEENPNPPEMKRAA</sequence>
<feature type="region of interest" description="Disordered" evidence="1">
    <location>
        <begin position="95"/>
        <end position="115"/>
    </location>
</feature>
<evidence type="ECO:0000256" key="1">
    <source>
        <dbReference type="SAM" id="MobiDB-lite"/>
    </source>
</evidence>
<keyword evidence="3" id="KW-1185">Reference proteome</keyword>
<reference evidence="2 3" key="1">
    <citation type="submission" date="2020-06" db="EMBL/GenBank/DDBJ databases">
        <title>Schlegella sp. ID0723 isolated from air conditioner.</title>
        <authorList>
            <person name="Kim D.Y."/>
            <person name="Kim D.-U."/>
        </authorList>
    </citation>
    <scope>NUCLEOTIDE SEQUENCE [LARGE SCALE GENOMIC DNA]</scope>
    <source>
        <strain evidence="2 3">ID0723</strain>
    </source>
</reference>
<dbReference type="AlphaFoldDB" id="A0A7Y6NQS7"/>